<dbReference type="Proteomes" id="UP000759131">
    <property type="component" value="Unassembled WGS sequence"/>
</dbReference>
<gene>
    <name evidence="2" type="ORF">OSB1V03_LOCUS16641</name>
</gene>
<feature type="compositionally biased region" description="Basic residues" evidence="1">
    <location>
        <begin position="26"/>
        <end position="35"/>
    </location>
</feature>
<feature type="region of interest" description="Disordered" evidence="1">
    <location>
        <begin position="1"/>
        <end position="124"/>
    </location>
</feature>
<evidence type="ECO:0000256" key="1">
    <source>
        <dbReference type="SAM" id="MobiDB-lite"/>
    </source>
</evidence>
<feature type="compositionally biased region" description="Basic and acidic residues" evidence="1">
    <location>
        <begin position="91"/>
        <end position="113"/>
    </location>
</feature>
<evidence type="ECO:0000313" key="2">
    <source>
        <dbReference type="EMBL" id="CAD7636451.1"/>
    </source>
</evidence>
<dbReference type="EMBL" id="CAJPIZ010018775">
    <property type="protein sequence ID" value="CAG2116682.1"/>
    <property type="molecule type" value="Genomic_DNA"/>
</dbReference>
<feature type="non-terminal residue" evidence="2">
    <location>
        <position position="319"/>
    </location>
</feature>
<feature type="compositionally biased region" description="Basic and acidic residues" evidence="1">
    <location>
        <begin position="73"/>
        <end position="82"/>
    </location>
</feature>
<dbReference type="PANTHER" id="PTHR15141:SF76">
    <property type="entry name" value="TRANSCRIPTION ELONGATION FACTOR B POLYPEPTIDE 3"/>
    <property type="match status" value="1"/>
</dbReference>
<dbReference type="GO" id="GO:0070449">
    <property type="term" value="C:elongin complex"/>
    <property type="evidence" value="ECO:0007669"/>
    <property type="project" value="InterPro"/>
</dbReference>
<protein>
    <recommendedName>
        <fullName evidence="4">Elongin-A</fullName>
    </recommendedName>
</protein>
<proteinExistence type="predicted"/>
<dbReference type="InterPro" id="IPR051870">
    <property type="entry name" value="Elongin-A_domain"/>
</dbReference>
<dbReference type="EMBL" id="OC873350">
    <property type="protein sequence ID" value="CAD7636451.1"/>
    <property type="molecule type" value="Genomic_DNA"/>
</dbReference>
<dbReference type="InterPro" id="IPR010684">
    <property type="entry name" value="RNA_pol_II_trans_fac_SIII_A"/>
</dbReference>
<dbReference type="AlphaFoldDB" id="A0A7R9Q8H7"/>
<sequence length="319" mass="37161">MVEEEEPNESYSSKRKHNEEKSSDRKHSRKHKSSHKSRESEPKVKTEFEALLGLNDEMIVRNNSKNKTSSATKKSETSEKYTKLLSNNHSVDNKSHIKSVKSEKMDVVSDRDHKSKSKSKSHEYKPTALEIKPKLQPMDILSDLPTHDYKPLPNRELIDERVEAANRRKAVKTNDELSYKVQSKRGRTAVFAGQARARTYTHVHKLEDLCIGVLTDNIDKIHYLDDAPYYLLKPVLQKCSLRQLTRIEKLNPQILEDTDELWKGFCNKEYRGKEPDSEEDECWRELYLRCGQERDNRLKNITKFISNKQQKALPGLSHN</sequence>
<dbReference type="GO" id="GO:0006368">
    <property type="term" value="P:transcription elongation by RNA polymerase II"/>
    <property type="evidence" value="ECO:0007669"/>
    <property type="project" value="InterPro"/>
</dbReference>
<dbReference type="Pfam" id="PF06881">
    <property type="entry name" value="Elongin_A"/>
    <property type="match status" value="1"/>
</dbReference>
<feature type="compositionally biased region" description="Basic and acidic residues" evidence="1">
    <location>
        <begin position="36"/>
        <end position="48"/>
    </location>
</feature>
<dbReference type="Gene3D" id="6.10.250.3180">
    <property type="match status" value="1"/>
</dbReference>
<evidence type="ECO:0008006" key="4">
    <source>
        <dbReference type="Google" id="ProtNLM"/>
    </source>
</evidence>
<dbReference type="PANTHER" id="PTHR15141">
    <property type="entry name" value="TRANSCRIPTION ELONGATION FACTOR B POLYPEPTIDE 3"/>
    <property type="match status" value="1"/>
</dbReference>
<reference evidence="2" key="1">
    <citation type="submission" date="2020-11" db="EMBL/GenBank/DDBJ databases">
        <authorList>
            <person name="Tran Van P."/>
        </authorList>
    </citation>
    <scope>NUCLEOTIDE SEQUENCE</scope>
</reference>
<accession>A0A7R9Q8H7</accession>
<organism evidence="2">
    <name type="scientific">Medioppia subpectinata</name>
    <dbReference type="NCBI Taxonomy" id="1979941"/>
    <lineage>
        <taxon>Eukaryota</taxon>
        <taxon>Metazoa</taxon>
        <taxon>Ecdysozoa</taxon>
        <taxon>Arthropoda</taxon>
        <taxon>Chelicerata</taxon>
        <taxon>Arachnida</taxon>
        <taxon>Acari</taxon>
        <taxon>Acariformes</taxon>
        <taxon>Sarcoptiformes</taxon>
        <taxon>Oribatida</taxon>
        <taxon>Brachypylina</taxon>
        <taxon>Oppioidea</taxon>
        <taxon>Oppiidae</taxon>
        <taxon>Medioppia</taxon>
    </lineage>
</organism>
<dbReference type="OrthoDB" id="21513at2759"/>
<keyword evidence="3" id="KW-1185">Reference proteome</keyword>
<name>A0A7R9Q8H7_9ACAR</name>
<feature type="compositionally biased region" description="Low complexity" evidence="1">
    <location>
        <begin position="62"/>
        <end position="72"/>
    </location>
</feature>
<evidence type="ECO:0000313" key="3">
    <source>
        <dbReference type="Proteomes" id="UP000759131"/>
    </source>
</evidence>